<name>A0A1N7P9D1_9PROT</name>
<dbReference type="InterPro" id="IPR051331">
    <property type="entry name" value="Chorismate_mutase-related"/>
</dbReference>
<dbReference type="GO" id="GO:0046417">
    <property type="term" value="P:chorismate metabolic process"/>
    <property type="evidence" value="ECO:0007669"/>
    <property type="project" value="InterPro"/>
</dbReference>
<evidence type="ECO:0000256" key="2">
    <source>
        <dbReference type="ARBA" id="ARBA00023235"/>
    </source>
</evidence>
<organism evidence="5 6">
    <name type="scientific">Insolitispirillum peregrinum</name>
    <dbReference type="NCBI Taxonomy" id="80876"/>
    <lineage>
        <taxon>Bacteria</taxon>
        <taxon>Pseudomonadati</taxon>
        <taxon>Pseudomonadota</taxon>
        <taxon>Alphaproteobacteria</taxon>
        <taxon>Rhodospirillales</taxon>
        <taxon>Novispirillaceae</taxon>
        <taxon>Insolitispirillum</taxon>
    </lineage>
</organism>
<dbReference type="InterPro" id="IPR002701">
    <property type="entry name" value="CM_II_prokaryot"/>
</dbReference>
<dbReference type="GO" id="GO:0009697">
    <property type="term" value="P:salicylic acid biosynthetic process"/>
    <property type="evidence" value="ECO:0007669"/>
    <property type="project" value="InterPro"/>
</dbReference>
<keyword evidence="6" id="KW-1185">Reference proteome</keyword>
<dbReference type="STRING" id="80876.SAMN05421779_106158"/>
<keyword evidence="5" id="KW-0670">Pyruvate</keyword>
<dbReference type="AlphaFoldDB" id="A0A1N7P9D1"/>
<dbReference type="GO" id="GO:0004106">
    <property type="term" value="F:chorismate mutase activity"/>
    <property type="evidence" value="ECO:0007669"/>
    <property type="project" value="UniProtKB-EC"/>
</dbReference>
<dbReference type="Proteomes" id="UP000185678">
    <property type="component" value="Unassembled WGS sequence"/>
</dbReference>
<dbReference type="EMBL" id="FTOA01000006">
    <property type="protein sequence ID" value="SIT07127.1"/>
    <property type="molecule type" value="Genomic_DNA"/>
</dbReference>
<dbReference type="SUPFAM" id="SSF48600">
    <property type="entry name" value="Chorismate mutase II"/>
    <property type="match status" value="1"/>
</dbReference>
<dbReference type="InterPro" id="IPR036263">
    <property type="entry name" value="Chorismate_II_sf"/>
</dbReference>
<dbReference type="RefSeq" id="WP_076401469.1">
    <property type="nucleotide sequence ID" value="NZ_FTOA01000006.1"/>
</dbReference>
<sequence length="109" mass="12133">MKTPDACASLADIRLGIDTLDAEIVALLGRRLDYVLAAARFKTDEASIPAPERVAAMMPDRRRWAEQAGLDPDFVAGLFDILIPWFIQRQIIHWRQQYGQPQPTDGGAA</sequence>
<evidence type="ECO:0000256" key="3">
    <source>
        <dbReference type="PIRSR" id="PIRSR029775-1"/>
    </source>
</evidence>
<accession>A0A1N7P9D1</accession>
<protein>
    <recommendedName>
        <fullName evidence="1">chorismate mutase</fullName>
        <ecNumber evidence="1">5.4.99.5</ecNumber>
    </recommendedName>
</protein>
<evidence type="ECO:0000313" key="5">
    <source>
        <dbReference type="EMBL" id="SIT07127.1"/>
    </source>
</evidence>
<dbReference type="NCBIfam" id="NF005475">
    <property type="entry name" value="PRK07075.1"/>
    <property type="match status" value="1"/>
</dbReference>
<feature type="binding site" evidence="3">
    <location>
        <position position="90"/>
    </location>
    <ligand>
        <name>substrate</name>
    </ligand>
</feature>
<dbReference type="Gene3D" id="1.20.59.10">
    <property type="entry name" value="Chorismate mutase"/>
    <property type="match status" value="1"/>
</dbReference>
<keyword evidence="5" id="KW-0456">Lyase</keyword>
<feature type="binding site" evidence="3">
    <location>
        <position position="31"/>
    </location>
    <ligand>
        <name>substrate</name>
    </ligand>
</feature>
<dbReference type="OrthoDB" id="514491at2"/>
<evidence type="ECO:0000313" key="6">
    <source>
        <dbReference type="Proteomes" id="UP000185678"/>
    </source>
</evidence>
<dbReference type="PROSITE" id="PS51168">
    <property type="entry name" value="CHORISMATE_MUT_2"/>
    <property type="match status" value="1"/>
</dbReference>
<evidence type="ECO:0000256" key="1">
    <source>
        <dbReference type="ARBA" id="ARBA00012404"/>
    </source>
</evidence>
<dbReference type="EC" id="5.4.99.5" evidence="1"/>
<dbReference type="PIRSF" id="PIRSF029775">
    <property type="entry name" value="Isochor_pyr_lyas"/>
    <property type="match status" value="1"/>
</dbReference>
<gene>
    <name evidence="5" type="ORF">SAMN05421779_106158</name>
</gene>
<proteinExistence type="predicted"/>
<dbReference type="PANTHER" id="PTHR38041">
    <property type="entry name" value="CHORISMATE MUTASE"/>
    <property type="match status" value="1"/>
</dbReference>
<feature type="binding site" evidence="3">
    <location>
        <position position="14"/>
    </location>
    <ligand>
        <name>substrate</name>
    </ligand>
</feature>
<keyword evidence="2" id="KW-0413">Isomerase</keyword>
<reference evidence="5 6" key="1">
    <citation type="submission" date="2017-01" db="EMBL/GenBank/DDBJ databases">
        <authorList>
            <person name="Mah S.A."/>
            <person name="Swanson W.J."/>
            <person name="Moy G.W."/>
            <person name="Vacquier V.D."/>
        </authorList>
    </citation>
    <scope>NUCLEOTIDE SEQUENCE [LARGE SCALE GENOMIC DNA]</scope>
    <source>
        <strain evidence="5 6">DSM 11589</strain>
    </source>
</reference>
<dbReference type="InterPro" id="IPR008241">
    <property type="entry name" value="Isochorismate_pyruvate-lyase"/>
</dbReference>
<dbReference type="PANTHER" id="PTHR38041:SF1">
    <property type="entry name" value="CHORISMATE MUTASE"/>
    <property type="match status" value="1"/>
</dbReference>
<feature type="domain" description="Chorismate mutase" evidence="4">
    <location>
        <begin position="4"/>
        <end position="94"/>
    </location>
</feature>
<dbReference type="GO" id="GO:0016835">
    <property type="term" value="F:carbon-oxygen lyase activity"/>
    <property type="evidence" value="ECO:0007669"/>
    <property type="project" value="InterPro"/>
</dbReference>
<dbReference type="NCBIfam" id="TIGR01803">
    <property type="entry name" value="CM-like"/>
    <property type="match status" value="1"/>
</dbReference>
<dbReference type="SMART" id="SM00830">
    <property type="entry name" value="CM_2"/>
    <property type="match status" value="1"/>
</dbReference>
<dbReference type="Pfam" id="PF01817">
    <property type="entry name" value="CM_2"/>
    <property type="match status" value="1"/>
</dbReference>
<evidence type="ECO:0000259" key="4">
    <source>
        <dbReference type="PROSITE" id="PS51168"/>
    </source>
</evidence>
<feature type="binding site" evidence="3">
    <location>
        <position position="42"/>
    </location>
    <ligand>
        <name>substrate</name>
    </ligand>
</feature>
<dbReference type="InterPro" id="IPR036979">
    <property type="entry name" value="CM_dom_sf"/>
</dbReference>